<comment type="caution">
    <text evidence="2">The sequence shown here is derived from an EMBL/GenBank/DDBJ whole genome shotgun (WGS) entry which is preliminary data.</text>
</comment>
<dbReference type="Proteomes" id="UP001186944">
    <property type="component" value="Unassembled WGS sequence"/>
</dbReference>
<gene>
    <name evidence="2" type="ORF">FSP39_008258</name>
</gene>
<feature type="region of interest" description="Disordered" evidence="1">
    <location>
        <begin position="23"/>
        <end position="54"/>
    </location>
</feature>
<dbReference type="EMBL" id="VSWD01000007">
    <property type="protein sequence ID" value="KAK3097276.1"/>
    <property type="molecule type" value="Genomic_DNA"/>
</dbReference>
<sequence length="129" mass="14351">MILNRKKSKPYEAAMVERGKSAPYSTVNSGVNHREEMTEKSIHSENPMYTPTEPLHVNQENQVNGINNPSYIDDVKIKSSSGDQTSGTFVRCSVVPPDVAQSTPVYAEVDKSSKRSKEGESTRDENVLY</sequence>
<dbReference type="AlphaFoldDB" id="A0AA89C2V5"/>
<feature type="region of interest" description="Disordered" evidence="1">
    <location>
        <begin position="103"/>
        <end position="129"/>
    </location>
</feature>
<evidence type="ECO:0000313" key="3">
    <source>
        <dbReference type="Proteomes" id="UP001186944"/>
    </source>
</evidence>
<accession>A0AA89C2V5</accession>
<evidence type="ECO:0000313" key="2">
    <source>
        <dbReference type="EMBL" id="KAK3097276.1"/>
    </source>
</evidence>
<evidence type="ECO:0000256" key="1">
    <source>
        <dbReference type="SAM" id="MobiDB-lite"/>
    </source>
</evidence>
<reference evidence="2" key="1">
    <citation type="submission" date="2019-08" db="EMBL/GenBank/DDBJ databases">
        <title>The improved chromosome-level genome for the pearl oyster Pinctada fucata martensii using PacBio sequencing and Hi-C.</title>
        <authorList>
            <person name="Zheng Z."/>
        </authorList>
    </citation>
    <scope>NUCLEOTIDE SEQUENCE</scope>
    <source>
        <strain evidence="2">ZZ-2019</strain>
        <tissue evidence="2">Adductor muscle</tissue>
    </source>
</reference>
<keyword evidence="3" id="KW-1185">Reference proteome</keyword>
<proteinExistence type="predicted"/>
<feature type="compositionally biased region" description="Basic and acidic residues" evidence="1">
    <location>
        <begin position="108"/>
        <end position="129"/>
    </location>
</feature>
<name>A0AA89C2V5_PINIB</name>
<organism evidence="2 3">
    <name type="scientific">Pinctada imbricata</name>
    <name type="common">Atlantic pearl-oyster</name>
    <name type="synonym">Pinctada martensii</name>
    <dbReference type="NCBI Taxonomy" id="66713"/>
    <lineage>
        <taxon>Eukaryota</taxon>
        <taxon>Metazoa</taxon>
        <taxon>Spiralia</taxon>
        <taxon>Lophotrochozoa</taxon>
        <taxon>Mollusca</taxon>
        <taxon>Bivalvia</taxon>
        <taxon>Autobranchia</taxon>
        <taxon>Pteriomorphia</taxon>
        <taxon>Pterioida</taxon>
        <taxon>Pterioidea</taxon>
        <taxon>Pteriidae</taxon>
        <taxon>Pinctada</taxon>
    </lineage>
</organism>
<feature type="compositionally biased region" description="Basic and acidic residues" evidence="1">
    <location>
        <begin position="32"/>
        <end position="43"/>
    </location>
</feature>
<protein>
    <submittedName>
        <fullName evidence="2">Uncharacterized protein</fullName>
    </submittedName>
</protein>